<accession>A0AA37JDK0</accession>
<name>A0AA37JDK0_9FIRM</name>
<dbReference type="Gene3D" id="3.90.550.10">
    <property type="entry name" value="Spore Coat Polysaccharide Biosynthesis Protein SpsA, Chain A"/>
    <property type="match status" value="1"/>
</dbReference>
<dbReference type="GO" id="GO:0016757">
    <property type="term" value="F:glycosyltransferase activity"/>
    <property type="evidence" value="ECO:0007669"/>
    <property type="project" value="UniProtKB-KW"/>
</dbReference>
<feature type="domain" description="Glycosyltransferase 2-like" evidence="4">
    <location>
        <begin position="4"/>
        <end position="149"/>
    </location>
</feature>
<evidence type="ECO:0000256" key="1">
    <source>
        <dbReference type="ARBA" id="ARBA00006739"/>
    </source>
</evidence>
<dbReference type="Proteomes" id="UP001055091">
    <property type="component" value="Unassembled WGS sequence"/>
</dbReference>
<proteinExistence type="inferred from homology"/>
<evidence type="ECO:0000313" key="6">
    <source>
        <dbReference type="Proteomes" id="UP001055091"/>
    </source>
</evidence>
<dbReference type="Pfam" id="PF00535">
    <property type="entry name" value="Glycos_transf_2"/>
    <property type="match status" value="1"/>
</dbReference>
<dbReference type="InterPro" id="IPR050834">
    <property type="entry name" value="Glycosyltransf_2"/>
</dbReference>
<dbReference type="InterPro" id="IPR029044">
    <property type="entry name" value="Nucleotide-diphossugar_trans"/>
</dbReference>
<organism evidence="5 6">
    <name type="scientific">Hungatella hathewayi</name>
    <dbReference type="NCBI Taxonomy" id="154046"/>
    <lineage>
        <taxon>Bacteria</taxon>
        <taxon>Bacillati</taxon>
        <taxon>Bacillota</taxon>
        <taxon>Clostridia</taxon>
        <taxon>Lachnospirales</taxon>
        <taxon>Lachnospiraceae</taxon>
        <taxon>Hungatella</taxon>
    </lineage>
</organism>
<dbReference type="AlphaFoldDB" id="A0AA37JDK0"/>
<evidence type="ECO:0000313" key="5">
    <source>
        <dbReference type="EMBL" id="GKG99043.1"/>
    </source>
</evidence>
<evidence type="ECO:0000256" key="2">
    <source>
        <dbReference type="ARBA" id="ARBA00022676"/>
    </source>
</evidence>
<reference evidence="5" key="1">
    <citation type="submission" date="2022-01" db="EMBL/GenBank/DDBJ databases">
        <title>Novel bile acid biosynthetic pathways are enriched in the microbiome of centenarians.</title>
        <authorList>
            <person name="Sato Y."/>
            <person name="Atarashi K."/>
            <person name="Plichta R.D."/>
            <person name="Arai Y."/>
            <person name="Sasajima S."/>
            <person name="Kearney M.S."/>
            <person name="Suda W."/>
            <person name="Takeshita K."/>
            <person name="Sasaki T."/>
            <person name="Okamoto S."/>
            <person name="Skelly N.A."/>
            <person name="Okamura Y."/>
            <person name="Vlamakis H."/>
            <person name="Li Y."/>
            <person name="Tanoue T."/>
            <person name="Takei H."/>
            <person name="Nittono H."/>
            <person name="Narushima S."/>
            <person name="Irie J."/>
            <person name="Itoh H."/>
            <person name="Moriya K."/>
            <person name="Sugiura Y."/>
            <person name="Suematsu M."/>
            <person name="Moritoki N."/>
            <person name="Shibata S."/>
            <person name="Littman R.D."/>
            <person name="Fischbach A.M."/>
            <person name="Uwamino Y."/>
            <person name="Inoue T."/>
            <person name="Honda A."/>
            <person name="Hattori M."/>
            <person name="Murai T."/>
            <person name="Xavier J.R."/>
            <person name="Hirose N."/>
            <person name="Honda K."/>
        </authorList>
    </citation>
    <scope>NUCLEOTIDE SEQUENCE</scope>
    <source>
        <strain evidence="5">CE91-St55</strain>
    </source>
</reference>
<dbReference type="RefSeq" id="WP_244052459.1">
    <property type="nucleotide sequence ID" value="NZ_BQNJ01000001.1"/>
</dbReference>
<sequence>MPYSVLMSVYEKEQPEFLMMAIDSILDQTEKTNNFVIVCDGPLNEKLDNVLRHYKNRYPDVFSILYLNKNMGLGIALNEGLKICKNELVARMDSDDISVPNRIELQMACFSQDKDLSVCGGYIAEFEESADCIVSIRTVPCANETILRWAKRRNPMNHMTVMFKKSSVISVGGYKQMDLAEDYYLWVRMLLAGNKMINLDNILVKARIGNGMYQRRGGIEYVKRIFHIQRAFFDIGFINRLEFYINVAIRTVNSLLPNSIRKKIYKNFLRINGKSI</sequence>
<dbReference type="PANTHER" id="PTHR43685:SF5">
    <property type="entry name" value="GLYCOSYLTRANSFERASE EPSE-RELATED"/>
    <property type="match status" value="1"/>
</dbReference>
<gene>
    <name evidence="5" type="ORF">CE91St55_10250</name>
</gene>
<protein>
    <submittedName>
        <fullName evidence="5">Glycosyl transferase</fullName>
    </submittedName>
</protein>
<comment type="caution">
    <text evidence="5">The sequence shown here is derived from an EMBL/GenBank/DDBJ whole genome shotgun (WGS) entry which is preliminary data.</text>
</comment>
<dbReference type="InterPro" id="IPR001173">
    <property type="entry name" value="Glyco_trans_2-like"/>
</dbReference>
<dbReference type="SUPFAM" id="SSF53448">
    <property type="entry name" value="Nucleotide-diphospho-sugar transferases"/>
    <property type="match status" value="1"/>
</dbReference>
<dbReference type="PANTHER" id="PTHR43685">
    <property type="entry name" value="GLYCOSYLTRANSFERASE"/>
    <property type="match status" value="1"/>
</dbReference>
<comment type="similarity">
    <text evidence="1">Belongs to the glycosyltransferase 2 family.</text>
</comment>
<dbReference type="EMBL" id="BQNJ01000001">
    <property type="protein sequence ID" value="GKG99043.1"/>
    <property type="molecule type" value="Genomic_DNA"/>
</dbReference>
<evidence type="ECO:0000259" key="4">
    <source>
        <dbReference type="Pfam" id="PF00535"/>
    </source>
</evidence>
<evidence type="ECO:0000256" key="3">
    <source>
        <dbReference type="ARBA" id="ARBA00022679"/>
    </source>
</evidence>
<keyword evidence="2" id="KW-0328">Glycosyltransferase</keyword>
<keyword evidence="3 5" id="KW-0808">Transferase</keyword>